<gene>
    <name evidence="4" type="ORF">VitviT2T_000604</name>
</gene>
<organism evidence="4 5">
    <name type="scientific">Vitis vinifera</name>
    <name type="common">Grape</name>
    <dbReference type="NCBI Taxonomy" id="29760"/>
    <lineage>
        <taxon>Eukaryota</taxon>
        <taxon>Viridiplantae</taxon>
        <taxon>Streptophyta</taxon>
        <taxon>Embryophyta</taxon>
        <taxon>Tracheophyta</taxon>
        <taxon>Spermatophyta</taxon>
        <taxon>Magnoliopsida</taxon>
        <taxon>eudicotyledons</taxon>
        <taxon>Gunneridae</taxon>
        <taxon>Pentapetalae</taxon>
        <taxon>rosids</taxon>
        <taxon>Vitales</taxon>
        <taxon>Vitaceae</taxon>
        <taxon>Viteae</taxon>
        <taxon>Vitis</taxon>
    </lineage>
</organism>
<feature type="region of interest" description="Disordered" evidence="1">
    <location>
        <begin position="543"/>
        <end position="565"/>
    </location>
</feature>
<feature type="domain" description="Coilin tudor" evidence="3">
    <location>
        <begin position="417"/>
        <end position="523"/>
    </location>
</feature>
<keyword evidence="5" id="KW-1185">Reference proteome</keyword>
<feature type="compositionally biased region" description="Basic and acidic residues" evidence="1">
    <location>
        <begin position="297"/>
        <end position="327"/>
    </location>
</feature>
<dbReference type="Pfam" id="PF23086">
    <property type="entry name" value="Tudor_Coilin"/>
    <property type="match status" value="1"/>
</dbReference>
<evidence type="ECO:0000313" key="4">
    <source>
        <dbReference type="EMBL" id="WJZ80706.1"/>
    </source>
</evidence>
<dbReference type="PANTHER" id="PTHR15197">
    <property type="entry name" value="COILIN P80"/>
    <property type="match status" value="1"/>
</dbReference>
<feature type="region of interest" description="Disordered" evidence="1">
    <location>
        <begin position="606"/>
        <end position="634"/>
    </location>
</feature>
<proteinExistence type="predicted"/>
<dbReference type="Pfam" id="PF15862">
    <property type="entry name" value="Coilin_N"/>
    <property type="match status" value="1"/>
</dbReference>
<evidence type="ECO:0008006" key="6">
    <source>
        <dbReference type="Google" id="ProtNLM"/>
    </source>
</evidence>
<evidence type="ECO:0000259" key="2">
    <source>
        <dbReference type="Pfam" id="PF15862"/>
    </source>
</evidence>
<evidence type="ECO:0000313" key="5">
    <source>
        <dbReference type="Proteomes" id="UP001227230"/>
    </source>
</evidence>
<feature type="region of interest" description="Disordered" evidence="1">
    <location>
        <begin position="217"/>
        <end position="336"/>
    </location>
</feature>
<dbReference type="InterPro" id="IPR024822">
    <property type="entry name" value="Coilin"/>
</dbReference>
<dbReference type="InterPro" id="IPR056398">
    <property type="entry name" value="Tudor_Coilin"/>
</dbReference>
<accession>A0ABY9BD50</accession>
<feature type="compositionally biased region" description="Polar residues" evidence="1">
    <location>
        <begin position="550"/>
        <end position="565"/>
    </location>
</feature>
<dbReference type="EMBL" id="CP126648">
    <property type="protein sequence ID" value="WJZ80706.1"/>
    <property type="molecule type" value="Genomic_DNA"/>
</dbReference>
<feature type="compositionally biased region" description="Basic and acidic residues" evidence="1">
    <location>
        <begin position="233"/>
        <end position="248"/>
    </location>
</feature>
<sequence length="652" mass="72662">MAMETVRVRVVLEDPDLLNKTQNSEGLRRSWLLLKPQHKTISDLSSYLLRIFNLHDFCPNGLLLSMDGFVLPSFESTCILKDKEIISVKRKGGAVIDLLEVGDETNCSEDEAIVENQHIHRGVKLLANEEFDKETGGYESESEEDEPDQPEETVQVETASAGNAGSKKRKASRKLKSPKRKKNKYTRLEKCPVVLEDVENGVCEEQTKSCDDCTALPKKGSLKKHKSSNVNGKPDKARTLNIDERSNDVDESSPNAKRCGELQENGSQGVEVANPPDGTQKYPSRSARRKKAKRKWLRELAKVEKKEMHQRQSPEKEVQKNSLEHQQPDQNSDTDDAVIVPIVIRPGHIRFEPLGKDQTIQQNPVSVETFQWNGTTSKKKGQKWGKEKMSCRRNDYKDFNQQHSETFAVEEGTPPKDPMDFDKLPSLTSSPKEGDMIAYRLIELSSTWTPELSTFRVGKISSYDPESNKLILISVPESPIVAETRIDEDASALEPDPDTSLYREDGSLEIDFSSLIDVRIIKSGNSHLEKAVTARVEAPVDTQDAVSGVKPNNKNSGMSTSLPGGELNITQVSVAGVEHNINREMTAPPPENGKVNAWDEIDKVLSAKKAQLSQEDGSSKKESPGRSPWSYKALRGSALGPTMSFLRAQNNF</sequence>
<name>A0ABY9BD50_VITVI</name>
<feature type="compositionally biased region" description="Acidic residues" evidence="1">
    <location>
        <begin position="140"/>
        <end position="151"/>
    </location>
</feature>
<dbReference type="Proteomes" id="UP001227230">
    <property type="component" value="Chromosome 1"/>
</dbReference>
<feature type="compositionally biased region" description="Basic residues" evidence="1">
    <location>
        <begin position="286"/>
        <end position="296"/>
    </location>
</feature>
<evidence type="ECO:0000259" key="3">
    <source>
        <dbReference type="Pfam" id="PF23086"/>
    </source>
</evidence>
<evidence type="ECO:0000256" key="1">
    <source>
        <dbReference type="SAM" id="MobiDB-lite"/>
    </source>
</evidence>
<reference evidence="4 5" key="1">
    <citation type="journal article" date="2023" name="Hortic Res">
        <title>The complete reference genome for grapevine (Vitis vinifera L.) genetics and breeding.</title>
        <authorList>
            <person name="Shi X."/>
            <person name="Cao S."/>
            <person name="Wang X."/>
            <person name="Huang S."/>
            <person name="Wang Y."/>
            <person name="Liu Z."/>
            <person name="Liu W."/>
            <person name="Leng X."/>
            <person name="Peng Y."/>
            <person name="Wang N."/>
            <person name="Wang Y."/>
            <person name="Ma Z."/>
            <person name="Xu X."/>
            <person name="Zhang F."/>
            <person name="Xue H."/>
            <person name="Zhong H."/>
            <person name="Wang Y."/>
            <person name="Zhang K."/>
            <person name="Velt A."/>
            <person name="Avia K."/>
            <person name="Holtgrawe D."/>
            <person name="Grimplet J."/>
            <person name="Matus J.T."/>
            <person name="Ware D."/>
            <person name="Wu X."/>
            <person name="Wang H."/>
            <person name="Liu C."/>
            <person name="Fang Y."/>
            <person name="Rustenholz C."/>
            <person name="Cheng Z."/>
            <person name="Xiao H."/>
            <person name="Zhou Y."/>
        </authorList>
    </citation>
    <scope>NUCLEOTIDE SEQUENCE [LARGE SCALE GENOMIC DNA]</scope>
    <source>
        <strain evidence="5">cv. Pinot noir / PN40024</strain>
        <tissue evidence="4">Leaf</tissue>
    </source>
</reference>
<dbReference type="InterPro" id="IPR031722">
    <property type="entry name" value="Coilin_N"/>
</dbReference>
<dbReference type="PANTHER" id="PTHR15197:SF0">
    <property type="entry name" value="COILIN"/>
    <property type="match status" value="1"/>
</dbReference>
<feature type="domain" description="Coilin N-terminal" evidence="2">
    <location>
        <begin position="18"/>
        <end position="182"/>
    </location>
</feature>
<feature type="region of interest" description="Disordered" evidence="1">
    <location>
        <begin position="134"/>
        <end position="183"/>
    </location>
</feature>
<protein>
    <recommendedName>
        <fullName evidence="6">Coilin</fullName>
    </recommendedName>
</protein>
<feature type="compositionally biased region" description="Basic residues" evidence="1">
    <location>
        <begin position="166"/>
        <end position="183"/>
    </location>
</feature>